<dbReference type="GO" id="GO:0006508">
    <property type="term" value="P:proteolysis"/>
    <property type="evidence" value="ECO:0007669"/>
    <property type="project" value="InterPro"/>
</dbReference>
<evidence type="ECO:0000313" key="2">
    <source>
        <dbReference type="EMBL" id="QQL48828.1"/>
    </source>
</evidence>
<dbReference type="AlphaFoldDB" id="A0A6I4HZG8"/>
<dbReference type="EMBL" id="CP066775">
    <property type="protein sequence ID" value="QQL48828.1"/>
    <property type="molecule type" value="Genomic_DNA"/>
</dbReference>
<dbReference type="InterPro" id="IPR045175">
    <property type="entry name" value="M28_fam"/>
</dbReference>
<dbReference type="PANTHER" id="PTHR12147:SF26">
    <property type="entry name" value="PEPTIDASE M28 DOMAIN-CONTAINING PROTEIN"/>
    <property type="match status" value="1"/>
</dbReference>
<dbReference type="GO" id="GO:0008235">
    <property type="term" value="F:metalloexopeptidase activity"/>
    <property type="evidence" value="ECO:0007669"/>
    <property type="project" value="InterPro"/>
</dbReference>
<evidence type="ECO:0000313" key="3">
    <source>
        <dbReference type="Proteomes" id="UP000429232"/>
    </source>
</evidence>
<dbReference type="SUPFAM" id="SSF53187">
    <property type="entry name" value="Zn-dependent exopeptidases"/>
    <property type="match status" value="1"/>
</dbReference>
<keyword evidence="3" id="KW-1185">Reference proteome</keyword>
<evidence type="ECO:0000259" key="1">
    <source>
        <dbReference type="Pfam" id="PF04389"/>
    </source>
</evidence>
<gene>
    <name evidence="2" type="ORF">GO620_011630</name>
</gene>
<dbReference type="Pfam" id="PF04389">
    <property type="entry name" value="Peptidase_M28"/>
    <property type="match status" value="1"/>
</dbReference>
<dbReference type="RefSeq" id="WP_157525529.1">
    <property type="nucleotide sequence ID" value="NZ_CP066775.1"/>
</dbReference>
<dbReference type="PANTHER" id="PTHR12147">
    <property type="entry name" value="METALLOPEPTIDASE M28 FAMILY MEMBER"/>
    <property type="match status" value="1"/>
</dbReference>
<dbReference type="Gene3D" id="3.40.630.10">
    <property type="entry name" value="Zn peptidases"/>
    <property type="match status" value="2"/>
</dbReference>
<dbReference type="InterPro" id="IPR007484">
    <property type="entry name" value="Peptidase_M28"/>
</dbReference>
<feature type="domain" description="Peptidase M28" evidence="1">
    <location>
        <begin position="268"/>
        <end position="484"/>
    </location>
</feature>
<dbReference type="KEGG" id="mgik:GO620_011630"/>
<accession>A0A6I4HZG8</accession>
<sequence>MKKLLIGALAITFANCTHAQPNPTAEKFAKYITPEDAKKHLSIIASDAFEGRETGKHGADLAANYIAEQFKALGLQAPVKGSYFLDIPLISTAGKVDGFTANGKPLAYGKDFGATVTSSGDVKTSEIVFLGYATAADLASADIKGKVVLYIADDKEPVAGESMRQVRTRRQKTIRSIQEKMPALILGYSVNAYTRGTNGAERLTINKGKTAPAQPTVFSINTLAADAILSASGKTLAQLKEVPQVATLKADLNANYQLITKDVKAVDVCGYLPGSDPKLKDEVLVFSAHYDHIGMLPEGTPGDRINNGADDDGSGTTGILEIARAFTQAKKQGHGPRRSILFLGNVGEEKGLLGSEYYSDHPVFPLANTITDLNIDMIGRRDPSHEGKPDYCYLIGSDKLSTTLHKISENANNTYTKLAVDYKYNDPKDPEQIYYRSDHYNFARYGVPIVFYFDGVHADYHKVSDEVDKIDFPLLAKRAQLVFYTGWDLANRDTRPVVDVKNDMPSMNE</sequence>
<name>A0A6I4HZG8_9SPHI</name>
<proteinExistence type="predicted"/>
<protein>
    <submittedName>
        <fullName evidence="2">M28 family peptidase</fullName>
    </submittedName>
</protein>
<reference evidence="2 3" key="1">
    <citation type="submission" date="2020-12" db="EMBL/GenBank/DDBJ databases">
        <title>HMF7856_wgs.fasta genome submission.</title>
        <authorList>
            <person name="Kang H."/>
            <person name="Kim H."/>
            <person name="Joh K."/>
        </authorList>
    </citation>
    <scope>NUCLEOTIDE SEQUENCE [LARGE SCALE GENOMIC DNA]</scope>
    <source>
        <strain evidence="2 3">HMF7856</strain>
    </source>
</reference>
<dbReference type="Proteomes" id="UP000429232">
    <property type="component" value="Chromosome"/>
</dbReference>
<organism evidence="2 3">
    <name type="scientific">Mucilaginibacter ginkgonis</name>
    <dbReference type="NCBI Taxonomy" id="2682091"/>
    <lineage>
        <taxon>Bacteria</taxon>
        <taxon>Pseudomonadati</taxon>
        <taxon>Bacteroidota</taxon>
        <taxon>Sphingobacteriia</taxon>
        <taxon>Sphingobacteriales</taxon>
        <taxon>Sphingobacteriaceae</taxon>
        <taxon>Mucilaginibacter</taxon>
    </lineage>
</organism>